<dbReference type="GO" id="GO:0016747">
    <property type="term" value="F:acyltransferase activity, transferring groups other than amino-acyl groups"/>
    <property type="evidence" value="ECO:0007669"/>
    <property type="project" value="InterPro"/>
</dbReference>
<dbReference type="InterPro" id="IPR050879">
    <property type="entry name" value="Acyltransferase_3"/>
</dbReference>
<keyword evidence="1" id="KW-0012">Acyltransferase</keyword>
<dbReference type="Pfam" id="PF01757">
    <property type="entry name" value="Acyl_transf_3"/>
    <property type="match status" value="1"/>
</dbReference>
<dbReference type="GO" id="GO:0009103">
    <property type="term" value="P:lipopolysaccharide biosynthetic process"/>
    <property type="evidence" value="ECO:0007669"/>
    <property type="project" value="TreeGrafter"/>
</dbReference>
<evidence type="ECO:0000313" key="1">
    <source>
        <dbReference type="EMBL" id="VGM54092.1"/>
    </source>
</evidence>
<accession>A0A486VSC9</accession>
<organism evidence="1">
    <name type="scientific">Klebsiella pneumoniae</name>
    <dbReference type="NCBI Taxonomy" id="573"/>
    <lineage>
        <taxon>Bacteria</taxon>
        <taxon>Pseudomonadati</taxon>
        <taxon>Pseudomonadota</taxon>
        <taxon>Gammaproteobacteria</taxon>
        <taxon>Enterobacterales</taxon>
        <taxon>Enterobacteriaceae</taxon>
        <taxon>Klebsiella/Raoultella group</taxon>
        <taxon>Klebsiella</taxon>
        <taxon>Klebsiella pneumoniae complex</taxon>
    </lineage>
</organism>
<dbReference type="GO" id="GO:0016020">
    <property type="term" value="C:membrane"/>
    <property type="evidence" value="ECO:0007669"/>
    <property type="project" value="TreeGrafter"/>
</dbReference>
<dbReference type="PANTHER" id="PTHR23028">
    <property type="entry name" value="ACETYLTRANSFERASE"/>
    <property type="match status" value="1"/>
</dbReference>
<gene>
    <name evidence="1" type="primary">oatA</name>
    <name evidence="1" type="ORF">SAMEA4873561_04856</name>
</gene>
<dbReference type="EMBL" id="CAAHDG010000017">
    <property type="protein sequence ID" value="VGM54092.1"/>
    <property type="molecule type" value="Genomic_DNA"/>
</dbReference>
<dbReference type="Pfam" id="PF19040">
    <property type="entry name" value="SGNH"/>
    <property type="match status" value="1"/>
</dbReference>
<name>A0A486VSC9_KLEPN</name>
<dbReference type="AlphaFoldDB" id="A0A486VSC9"/>
<protein>
    <submittedName>
        <fullName evidence="1">O-acetyltransferase OatA</fullName>
        <ecNumber evidence="1">2.3.1.-</ecNumber>
    </submittedName>
</protein>
<dbReference type="PANTHER" id="PTHR23028:SF53">
    <property type="entry name" value="ACYL_TRANSF_3 DOMAIN-CONTAINING PROTEIN"/>
    <property type="match status" value="1"/>
</dbReference>
<dbReference type="EC" id="2.3.1.-" evidence="1"/>
<dbReference type="RefSeq" id="WP_181963789.1">
    <property type="nucleotide sequence ID" value="NZ_JAJPFT010000065.1"/>
</dbReference>
<proteinExistence type="predicted"/>
<reference evidence="1" key="1">
    <citation type="submission" date="2019-03" db="EMBL/GenBank/DDBJ databases">
        <authorList>
            <consortium name="Pathogen Informatics"/>
        </authorList>
    </citation>
    <scope>NUCLEOTIDE SEQUENCE</scope>
    <source>
        <strain evidence="1">5012STDY7626360</strain>
    </source>
</reference>
<dbReference type="InterPro" id="IPR002656">
    <property type="entry name" value="Acyl_transf_3_dom"/>
</dbReference>
<keyword evidence="1" id="KW-0808">Transferase</keyword>
<sequence length="612" mass="69598">MSNLKYRADIDGLRAVAILPVLLFHVGYNWFSGGYVGVDVFFVISGYLITSILVNDIKNNTYSILDFYERRIRRIVPALVFVIAFIIVASPFFLPPENYSFLPKEIIGTLLFISNIVSYLKSGYFSTDAEQRPLLHTWSLGIEEQFYIISPVILFIAFKYLKEKTNLLLVILTIISFFMSVFLSQKHPTSSFYLLHTRYWELSFGSLAAVGVFQGSKKQIYREVLSLVGLLMILVAVFSFTSTTIFPSYNALLPVLGATLIILNAEHTTVGKLLSFRPLVFIGGISYSLYLWHWPIIVFANDKYFVDIKLTKEMIVILSVLIAWVSMKYIETPFRNKKTYSRKGIFKYFTVSYFIIACCSLAIWPLNGWSGRLSPQKENILSFTKDISPVRNQCHFNDGVPETSQYCILGQGNKIPHVFVWGDSHGAEIAYALSSLTPLVTATYSACPPAYAFNTESRPDCITHNKKVMNYLLNNKNIKDVVLAANYNLYGSDKDIESFVKGFEETIELLTRSGKHVIVLDQVPSPGVNVPYTLTNVDVVVNKEFRYNDKVFRKIKLTDGVDLFSYEKYLCAGESCPMMYNNFPISFDDNHLSLSVAKIMVKYIKRDLLLTE</sequence>
<dbReference type="InterPro" id="IPR043968">
    <property type="entry name" value="SGNH"/>
</dbReference>